<dbReference type="InterPro" id="IPR020349">
    <property type="entry name" value="Uncharacterised_14.7kDa"/>
</dbReference>
<feature type="chain" id="PRO_5016645183" description="DUF5333 domain-containing protein" evidence="1">
    <location>
        <begin position="21"/>
        <end position="133"/>
    </location>
</feature>
<proteinExistence type="predicted"/>
<feature type="signal peptide" evidence="1">
    <location>
        <begin position="1"/>
        <end position="20"/>
    </location>
</feature>
<name>A0A369TIZ5_9RHOB</name>
<comment type="caution">
    <text evidence="2">The sequence shown here is derived from an EMBL/GenBank/DDBJ whole genome shotgun (WGS) entry which is preliminary data.</text>
</comment>
<dbReference type="AlphaFoldDB" id="A0A369TIZ5"/>
<dbReference type="Pfam" id="PF17267">
    <property type="entry name" value="DUF5333"/>
    <property type="match status" value="1"/>
</dbReference>
<organism evidence="2 3">
    <name type="scientific">Thalassococcus profundi</name>
    <dbReference type="NCBI Taxonomy" id="2282382"/>
    <lineage>
        <taxon>Bacteria</taxon>
        <taxon>Pseudomonadati</taxon>
        <taxon>Pseudomonadota</taxon>
        <taxon>Alphaproteobacteria</taxon>
        <taxon>Rhodobacterales</taxon>
        <taxon>Roseobacteraceae</taxon>
        <taxon>Thalassococcus</taxon>
    </lineage>
</organism>
<sequence length="133" mass="14347">MRLILTAVTALALTSGVAGAKPALRDVAEIDNGLMAVAIADEIRKSCDDIGARMIRAYSYITSLESRAKALGYSDEEIEVYVTSKDEKARMRAKGEAYIKARGVDPKDRSGLCRLGKEEIAKGSQIGALLRAR</sequence>
<accession>A0A369TIZ5</accession>
<gene>
    <name evidence="2" type="ORF">DU478_16260</name>
</gene>
<keyword evidence="1" id="KW-0732">Signal</keyword>
<evidence type="ECO:0000313" key="2">
    <source>
        <dbReference type="EMBL" id="RDD65210.1"/>
    </source>
</evidence>
<protein>
    <recommendedName>
        <fullName evidence="4">DUF5333 domain-containing protein</fullName>
    </recommendedName>
</protein>
<reference evidence="2 3" key="1">
    <citation type="submission" date="2018-07" db="EMBL/GenBank/DDBJ databases">
        <title>Thalassococcus profundi sp. nov., a marine bacterium isolated from deep seawater of Okinawa Trough.</title>
        <authorList>
            <person name="Yu M."/>
        </authorList>
    </citation>
    <scope>NUCLEOTIDE SEQUENCE [LARGE SCALE GENOMIC DNA]</scope>
    <source>
        <strain evidence="2 3">WRAS1</strain>
    </source>
</reference>
<dbReference type="EMBL" id="QPMK01000014">
    <property type="protein sequence ID" value="RDD65210.1"/>
    <property type="molecule type" value="Genomic_DNA"/>
</dbReference>
<dbReference type="Proteomes" id="UP000253977">
    <property type="component" value="Unassembled WGS sequence"/>
</dbReference>
<keyword evidence="3" id="KW-1185">Reference proteome</keyword>
<evidence type="ECO:0008006" key="4">
    <source>
        <dbReference type="Google" id="ProtNLM"/>
    </source>
</evidence>
<evidence type="ECO:0000313" key="3">
    <source>
        <dbReference type="Proteomes" id="UP000253977"/>
    </source>
</evidence>
<dbReference type="OrthoDB" id="7658992at2"/>
<dbReference type="RefSeq" id="WP_114512029.1">
    <property type="nucleotide sequence ID" value="NZ_QPMK01000014.1"/>
</dbReference>
<evidence type="ECO:0000256" key="1">
    <source>
        <dbReference type="SAM" id="SignalP"/>
    </source>
</evidence>